<organism evidence="1">
    <name type="scientific">viral metagenome</name>
    <dbReference type="NCBI Taxonomy" id="1070528"/>
    <lineage>
        <taxon>unclassified sequences</taxon>
        <taxon>metagenomes</taxon>
        <taxon>organismal metagenomes</taxon>
    </lineage>
</organism>
<protein>
    <submittedName>
        <fullName evidence="1">Uncharacterized protein</fullName>
    </submittedName>
</protein>
<dbReference type="EMBL" id="MN739589">
    <property type="protein sequence ID" value="QHT14783.1"/>
    <property type="molecule type" value="Genomic_DNA"/>
</dbReference>
<accession>A0A6C0DEA1</accession>
<proteinExistence type="predicted"/>
<reference evidence="1" key="1">
    <citation type="journal article" date="2020" name="Nature">
        <title>Giant virus diversity and host interactions through global metagenomics.</title>
        <authorList>
            <person name="Schulz F."/>
            <person name="Roux S."/>
            <person name="Paez-Espino D."/>
            <person name="Jungbluth S."/>
            <person name="Walsh D.A."/>
            <person name="Denef V.J."/>
            <person name="McMahon K.D."/>
            <person name="Konstantinidis K.T."/>
            <person name="Eloe-Fadrosh E.A."/>
            <person name="Kyrpides N.C."/>
            <person name="Woyke T."/>
        </authorList>
    </citation>
    <scope>NUCLEOTIDE SEQUENCE</scope>
    <source>
        <strain evidence="1">GVMAG-M-3300023174-141</strain>
    </source>
</reference>
<sequence length="82" mass="9957">MYIFRVILKRIREKYIFHRSCPKRANLWLKISILIENDPYRSQRGVYLLRRAPDPFWIICLVQTCFNRIIAIGIFPIEPCLF</sequence>
<dbReference type="AlphaFoldDB" id="A0A6C0DEA1"/>
<evidence type="ECO:0000313" key="1">
    <source>
        <dbReference type="EMBL" id="QHT14783.1"/>
    </source>
</evidence>
<name>A0A6C0DEA1_9ZZZZ</name>